<organism evidence="3 4">
    <name type="scientific">Cohnella nanjingensis</name>
    <dbReference type="NCBI Taxonomy" id="1387779"/>
    <lineage>
        <taxon>Bacteria</taxon>
        <taxon>Bacillati</taxon>
        <taxon>Bacillota</taxon>
        <taxon>Bacilli</taxon>
        <taxon>Bacillales</taxon>
        <taxon>Paenibacillaceae</taxon>
        <taxon>Cohnella</taxon>
    </lineage>
</organism>
<feature type="domain" description="Nucleotidyl transferase" evidence="1">
    <location>
        <begin position="4"/>
        <end position="274"/>
    </location>
</feature>
<dbReference type="SUPFAM" id="SSF53448">
    <property type="entry name" value="Nucleotide-diphospho-sugar transferases"/>
    <property type="match status" value="1"/>
</dbReference>
<dbReference type="GO" id="GO:0009298">
    <property type="term" value="P:GDP-mannose biosynthetic process"/>
    <property type="evidence" value="ECO:0007669"/>
    <property type="project" value="TreeGrafter"/>
</dbReference>
<evidence type="ECO:0000259" key="1">
    <source>
        <dbReference type="Pfam" id="PF00483"/>
    </source>
</evidence>
<dbReference type="Pfam" id="PF00483">
    <property type="entry name" value="NTP_transferase"/>
    <property type="match status" value="1"/>
</dbReference>
<keyword evidence="3" id="KW-0808">Transferase</keyword>
<reference evidence="3 4" key="1">
    <citation type="submission" date="2020-08" db="EMBL/GenBank/DDBJ databases">
        <title>Cohnella phylogeny.</title>
        <authorList>
            <person name="Dunlap C."/>
        </authorList>
    </citation>
    <scope>NUCLEOTIDE SEQUENCE [LARGE SCALE GENOMIC DNA]</scope>
    <source>
        <strain evidence="3 4">DSM 28246</strain>
    </source>
</reference>
<dbReference type="SUPFAM" id="SSF159283">
    <property type="entry name" value="Guanosine diphospho-D-mannose pyrophosphorylase/mannose-6-phosphate isomerase linker domain"/>
    <property type="match status" value="1"/>
</dbReference>
<dbReference type="CDD" id="cd02509">
    <property type="entry name" value="GDP-M1P_Guanylyltransferase"/>
    <property type="match status" value="1"/>
</dbReference>
<comment type="caution">
    <text evidence="3">The sequence shown here is derived from an EMBL/GenBank/DDBJ whole genome shotgun (WGS) entry which is preliminary data.</text>
</comment>
<dbReference type="EMBL" id="JACJVP010000061">
    <property type="protein sequence ID" value="MBB6675006.1"/>
    <property type="molecule type" value="Genomic_DNA"/>
</dbReference>
<dbReference type="PANTHER" id="PTHR46390">
    <property type="entry name" value="MANNOSE-1-PHOSPHATE GUANYLYLTRANSFERASE"/>
    <property type="match status" value="1"/>
</dbReference>
<evidence type="ECO:0000313" key="4">
    <source>
        <dbReference type="Proteomes" id="UP000547209"/>
    </source>
</evidence>
<dbReference type="InterPro" id="IPR054566">
    <property type="entry name" value="ManC/GMP-like_b-helix"/>
</dbReference>
<proteinExistence type="predicted"/>
<name>A0A7X0RWP6_9BACL</name>
<keyword evidence="3" id="KW-0548">Nucleotidyltransferase</keyword>
<dbReference type="GO" id="GO:0004475">
    <property type="term" value="F:mannose-1-phosphate guanylyltransferase (GTP) activity"/>
    <property type="evidence" value="ECO:0007669"/>
    <property type="project" value="InterPro"/>
</dbReference>
<accession>A0A7X0RWP6</accession>
<keyword evidence="4" id="KW-1185">Reference proteome</keyword>
<dbReference type="InterPro" id="IPR049577">
    <property type="entry name" value="GMPP_N"/>
</dbReference>
<evidence type="ECO:0000313" key="3">
    <source>
        <dbReference type="EMBL" id="MBB6675006.1"/>
    </source>
</evidence>
<dbReference type="RefSeq" id="WP_185672868.1">
    <property type="nucleotide sequence ID" value="NZ_JACJVP010000061.1"/>
</dbReference>
<dbReference type="PANTHER" id="PTHR46390:SF1">
    <property type="entry name" value="MANNOSE-1-PHOSPHATE GUANYLYLTRANSFERASE"/>
    <property type="match status" value="1"/>
</dbReference>
<dbReference type="AlphaFoldDB" id="A0A7X0RWP6"/>
<gene>
    <name evidence="3" type="ORF">H7C19_30530</name>
</gene>
<dbReference type="Gene3D" id="3.90.550.10">
    <property type="entry name" value="Spore Coat Polysaccharide Biosynthesis Protein SpsA, Chain A"/>
    <property type="match status" value="1"/>
</dbReference>
<dbReference type="InterPro" id="IPR051161">
    <property type="entry name" value="Mannose-6P_isomerase_type2"/>
</dbReference>
<feature type="domain" description="MannoseP isomerase/GMP-like beta-helix" evidence="2">
    <location>
        <begin position="285"/>
        <end position="335"/>
    </location>
</feature>
<dbReference type="Pfam" id="PF22640">
    <property type="entry name" value="ManC_GMP_beta-helix"/>
    <property type="match status" value="1"/>
</dbReference>
<sequence>MNIVIMAGGKGHRLWPHSAGGKPKQFLALTAEETMLQLTYRRLARFVAPPRLYVATAAAYVGLVREQLPELDPDRIITEPVQRDTGPCVALSALHFLRKKDDDVLIMIPSDQHIPDTGALASALEEAEAIAGVGRSIVTLGVVPNRPETNYGYMQADANDRLGSAYRVARFIEKPDADRAEALIHTPNTYWNCGIFAWRPSTIAAEMQAHQPGMWSRLAGAGEEWEAVYAELPKISVDYAILEKAKRVYTIPVDFEWDDMGRWTSLERVLNKDAHGNIVQGTVRAVASADNIIVGDQTRTVVIGVRDLIIVSTAEGLLVCHKSKEPLLKQIVQQLESEEEAPALADE</sequence>
<dbReference type="InterPro" id="IPR005835">
    <property type="entry name" value="NTP_transferase_dom"/>
</dbReference>
<dbReference type="InterPro" id="IPR029044">
    <property type="entry name" value="Nucleotide-diphossugar_trans"/>
</dbReference>
<protein>
    <submittedName>
        <fullName evidence="3">Mannose-1-phosphate guanylyltransferase</fullName>
    </submittedName>
</protein>
<dbReference type="Proteomes" id="UP000547209">
    <property type="component" value="Unassembled WGS sequence"/>
</dbReference>
<evidence type="ECO:0000259" key="2">
    <source>
        <dbReference type="Pfam" id="PF22640"/>
    </source>
</evidence>